<proteinExistence type="predicted"/>
<keyword evidence="3" id="KW-1185">Reference proteome</keyword>
<dbReference type="AlphaFoldDB" id="A0A3N2Q5H5"/>
<feature type="compositionally biased region" description="Basic and acidic residues" evidence="1">
    <location>
        <begin position="1"/>
        <end position="21"/>
    </location>
</feature>
<feature type="region of interest" description="Disordered" evidence="1">
    <location>
        <begin position="1"/>
        <end position="24"/>
    </location>
</feature>
<dbReference type="RefSeq" id="XP_028469681.1">
    <property type="nucleotide sequence ID" value="XM_028607306.1"/>
</dbReference>
<sequence>MLSKSRKEENKNKNKKKEKENPKRRRKTLRIYILSNDHHLIIGYHVFIQYKDILGHLKYPFHHGTVSRDRELAAERRQQQYISIFTCTHHLLVCSPEFGYYFDLVLGNCAAGLDSETISSPRSLPSRVRGVQLHCQLPPNTLAEQSVWSNGKGAGRGGPFGRLICWMLYRRWLPRYIRGGPI</sequence>
<name>A0A3N2Q5H5_SODAK</name>
<evidence type="ECO:0000313" key="2">
    <source>
        <dbReference type="EMBL" id="ROT41875.1"/>
    </source>
</evidence>
<reference evidence="2 3" key="1">
    <citation type="journal article" date="2018" name="Mol. Ecol.">
        <title>The obligate alkalophilic soda-lake fungus Sodiomyces alkalinus has shifted to a protein diet.</title>
        <authorList>
            <person name="Grum-Grzhimaylo A.A."/>
            <person name="Falkoski D.L."/>
            <person name="van den Heuvel J."/>
            <person name="Valero-Jimenez C.A."/>
            <person name="Min B."/>
            <person name="Choi I.G."/>
            <person name="Lipzen A."/>
            <person name="Daum C.G."/>
            <person name="Aanen D.K."/>
            <person name="Tsang A."/>
            <person name="Henrissat B."/>
            <person name="Bilanenko E.N."/>
            <person name="de Vries R.P."/>
            <person name="van Kan J.A.L."/>
            <person name="Grigoriev I.V."/>
            <person name="Debets A.J.M."/>
        </authorList>
    </citation>
    <scope>NUCLEOTIDE SEQUENCE [LARGE SCALE GENOMIC DNA]</scope>
    <source>
        <strain evidence="2 3">F11</strain>
    </source>
</reference>
<dbReference type="EMBL" id="ML119051">
    <property type="protein sequence ID" value="ROT41875.1"/>
    <property type="molecule type" value="Genomic_DNA"/>
</dbReference>
<organism evidence="2 3">
    <name type="scientific">Sodiomyces alkalinus (strain CBS 110278 / VKM F-3762 / F11)</name>
    <name type="common">Alkaliphilic filamentous fungus</name>
    <dbReference type="NCBI Taxonomy" id="1314773"/>
    <lineage>
        <taxon>Eukaryota</taxon>
        <taxon>Fungi</taxon>
        <taxon>Dikarya</taxon>
        <taxon>Ascomycota</taxon>
        <taxon>Pezizomycotina</taxon>
        <taxon>Sordariomycetes</taxon>
        <taxon>Hypocreomycetidae</taxon>
        <taxon>Glomerellales</taxon>
        <taxon>Plectosphaerellaceae</taxon>
        <taxon>Sodiomyces</taxon>
    </lineage>
</organism>
<protein>
    <submittedName>
        <fullName evidence="2">Uncharacterized protein</fullName>
    </submittedName>
</protein>
<accession>A0A3N2Q5H5</accession>
<gene>
    <name evidence="2" type="ORF">SODALDRAFT_2163</name>
</gene>
<evidence type="ECO:0000256" key="1">
    <source>
        <dbReference type="SAM" id="MobiDB-lite"/>
    </source>
</evidence>
<dbReference type="GeneID" id="39575784"/>
<dbReference type="Proteomes" id="UP000272025">
    <property type="component" value="Unassembled WGS sequence"/>
</dbReference>
<evidence type="ECO:0000313" key="3">
    <source>
        <dbReference type="Proteomes" id="UP000272025"/>
    </source>
</evidence>